<evidence type="ECO:0000256" key="2">
    <source>
        <dbReference type="ARBA" id="ARBA00022448"/>
    </source>
</evidence>
<keyword evidence="2" id="KW-0813">Transport</keyword>
<dbReference type="GO" id="GO:0005524">
    <property type="term" value="F:ATP binding"/>
    <property type="evidence" value="ECO:0007669"/>
    <property type="project" value="UniProtKB-KW"/>
</dbReference>
<dbReference type="Gene3D" id="3.40.50.300">
    <property type="entry name" value="P-loop containing nucleotide triphosphate hydrolases"/>
    <property type="match status" value="1"/>
</dbReference>
<dbReference type="SMART" id="SM00382">
    <property type="entry name" value="AAA"/>
    <property type="match status" value="1"/>
</dbReference>
<dbReference type="SUPFAM" id="SSF52540">
    <property type="entry name" value="P-loop containing nucleoside triphosphate hydrolases"/>
    <property type="match status" value="1"/>
</dbReference>
<dbReference type="GO" id="GO:0005886">
    <property type="term" value="C:plasma membrane"/>
    <property type="evidence" value="ECO:0007669"/>
    <property type="project" value="UniProtKB-SubCell"/>
</dbReference>
<dbReference type="GO" id="GO:0016887">
    <property type="term" value="F:ATP hydrolysis activity"/>
    <property type="evidence" value="ECO:0007669"/>
    <property type="project" value="InterPro"/>
</dbReference>
<dbReference type="Pfam" id="PF08352">
    <property type="entry name" value="oligo_HPY"/>
    <property type="match status" value="1"/>
</dbReference>
<dbReference type="InterPro" id="IPR017871">
    <property type="entry name" value="ABC_transporter-like_CS"/>
</dbReference>
<keyword evidence="3" id="KW-0547">Nucleotide-binding</keyword>
<dbReference type="InterPro" id="IPR013563">
    <property type="entry name" value="Oligopep_ABC_C"/>
</dbReference>
<gene>
    <name evidence="6" type="ORF">SAMN02745775_101720</name>
</gene>
<feature type="domain" description="ABC transporter" evidence="5">
    <location>
        <begin position="18"/>
        <end position="259"/>
    </location>
</feature>
<evidence type="ECO:0000256" key="3">
    <source>
        <dbReference type="ARBA" id="ARBA00022741"/>
    </source>
</evidence>
<dbReference type="GO" id="GO:0055085">
    <property type="term" value="P:transmembrane transport"/>
    <property type="evidence" value="ECO:0007669"/>
    <property type="project" value="UniProtKB-ARBA"/>
</dbReference>
<dbReference type="PROSITE" id="PS50893">
    <property type="entry name" value="ABC_TRANSPORTER_2"/>
    <property type="match status" value="1"/>
</dbReference>
<dbReference type="InterPro" id="IPR003439">
    <property type="entry name" value="ABC_transporter-like_ATP-bd"/>
</dbReference>
<keyword evidence="7" id="KW-1185">Reference proteome</keyword>
<evidence type="ECO:0000313" key="7">
    <source>
        <dbReference type="Proteomes" id="UP000199473"/>
    </source>
</evidence>
<keyword evidence="4 6" id="KW-0067">ATP-binding</keyword>
<proteinExistence type="predicted"/>
<dbReference type="AlphaFoldDB" id="A0A1I3XWK1"/>
<reference evidence="6 7" key="1">
    <citation type="submission" date="2016-10" db="EMBL/GenBank/DDBJ databases">
        <authorList>
            <person name="de Groot N.N."/>
        </authorList>
    </citation>
    <scope>NUCLEOTIDE SEQUENCE [LARGE SCALE GENOMIC DNA]</scope>
    <source>
        <strain evidence="6 7">DSM 19981</strain>
    </source>
</reference>
<dbReference type="NCBIfam" id="TIGR01727">
    <property type="entry name" value="oligo_HPY"/>
    <property type="match status" value="1"/>
</dbReference>
<sequence length="324" mass="34874">MSHVIAANDLVKAFPASRRLSDLLRGRRPMVRAVNGVTLGVGAGRALGIVGESGCGKTTTARLLLRLEEATSGAVLFDGQDVTALHGKALLPFRASVQLVFQNPFDALNPRFTIRRTLTEPLSNFGIPADQQDARIREAMARVRLDPAEAYLDRHPHELSGGQLQRVVLARALVAHPRAIIADEPVSMLDVSVRAGVLNVLRRARDELQLAAIYISHDLALIRYVCEDVAVMYLGRVVESGPTAEIIASPAHPYTRALVAAVPVPRVDQDRGALPIQGGLPDQVNQPSGCAFHDRCPLAIPRCAEEAPPLRSIAPGRLAACHLV</sequence>
<evidence type="ECO:0000256" key="4">
    <source>
        <dbReference type="ARBA" id="ARBA00022840"/>
    </source>
</evidence>
<dbReference type="Pfam" id="PF00005">
    <property type="entry name" value="ABC_tran"/>
    <property type="match status" value="1"/>
</dbReference>
<dbReference type="CDD" id="cd03257">
    <property type="entry name" value="ABC_NikE_OppD_transporters"/>
    <property type="match status" value="1"/>
</dbReference>
<dbReference type="GO" id="GO:0015833">
    <property type="term" value="P:peptide transport"/>
    <property type="evidence" value="ECO:0007669"/>
    <property type="project" value="InterPro"/>
</dbReference>
<dbReference type="EMBL" id="FOSQ01000001">
    <property type="protein sequence ID" value="SFK23948.1"/>
    <property type="molecule type" value="Genomic_DNA"/>
</dbReference>
<organism evidence="6 7">
    <name type="scientific">Falsiroseomonas stagni DSM 19981</name>
    <dbReference type="NCBI Taxonomy" id="1123062"/>
    <lineage>
        <taxon>Bacteria</taxon>
        <taxon>Pseudomonadati</taxon>
        <taxon>Pseudomonadota</taxon>
        <taxon>Alphaproteobacteria</taxon>
        <taxon>Acetobacterales</taxon>
        <taxon>Roseomonadaceae</taxon>
        <taxon>Falsiroseomonas</taxon>
    </lineage>
</organism>
<dbReference type="InterPro" id="IPR003593">
    <property type="entry name" value="AAA+_ATPase"/>
</dbReference>
<dbReference type="FunFam" id="3.40.50.300:FF:000016">
    <property type="entry name" value="Oligopeptide ABC transporter ATP-binding component"/>
    <property type="match status" value="1"/>
</dbReference>
<evidence type="ECO:0000256" key="1">
    <source>
        <dbReference type="ARBA" id="ARBA00004417"/>
    </source>
</evidence>
<dbReference type="OrthoDB" id="7833162at2"/>
<comment type="subcellular location">
    <subcellularLocation>
        <location evidence="1">Cell inner membrane</location>
        <topology evidence="1">Peripheral membrane protein</topology>
    </subcellularLocation>
</comment>
<name>A0A1I3XWK1_9PROT</name>
<dbReference type="InterPro" id="IPR027417">
    <property type="entry name" value="P-loop_NTPase"/>
</dbReference>
<evidence type="ECO:0000259" key="5">
    <source>
        <dbReference type="PROSITE" id="PS50893"/>
    </source>
</evidence>
<accession>A0A1I3XWK1</accession>
<evidence type="ECO:0000313" key="6">
    <source>
        <dbReference type="EMBL" id="SFK23948.1"/>
    </source>
</evidence>
<dbReference type="PANTHER" id="PTHR43776">
    <property type="entry name" value="TRANSPORT ATP-BINDING PROTEIN"/>
    <property type="match status" value="1"/>
</dbReference>
<dbReference type="STRING" id="1123062.SAMN02745775_101720"/>
<dbReference type="Proteomes" id="UP000199473">
    <property type="component" value="Unassembled WGS sequence"/>
</dbReference>
<dbReference type="PROSITE" id="PS00211">
    <property type="entry name" value="ABC_TRANSPORTER_1"/>
    <property type="match status" value="1"/>
</dbReference>
<dbReference type="RefSeq" id="WP_092955562.1">
    <property type="nucleotide sequence ID" value="NZ_FOSQ01000001.1"/>
</dbReference>
<dbReference type="InterPro" id="IPR050319">
    <property type="entry name" value="ABC_transp_ATP-bind"/>
</dbReference>
<protein>
    <submittedName>
        <fullName evidence="6">Peptide/nickel transport system ATP-binding protein</fullName>
    </submittedName>
</protein>